<gene>
    <name evidence="2" type="ORF">HYN69_14280</name>
</gene>
<dbReference type="RefSeq" id="WP_108436327.1">
    <property type="nucleotide sequence ID" value="NZ_CP028918.1"/>
</dbReference>
<proteinExistence type="predicted"/>
<protein>
    <submittedName>
        <fullName evidence="2">Pilus assembly protein TadE</fullName>
    </submittedName>
</protein>
<organism evidence="2 3">
    <name type="scientific">Paragemmobacter aquarius</name>
    <dbReference type="NCBI Taxonomy" id="2169400"/>
    <lineage>
        <taxon>Bacteria</taxon>
        <taxon>Pseudomonadati</taxon>
        <taxon>Pseudomonadota</taxon>
        <taxon>Alphaproteobacteria</taxon>
        <taxon>Rhodobacterales</taxon>
        <taxon>Paracoccaceae</taxon>
        <taxon>Paragemmobacter</taxon>
    </lineage>
</organism>
<accession>A0A2S0UNZ6</accession>
<evidence type="ECO:0000313" key="2">
    <source>
        <dbReference type="EMBL" id="AWB49510.1"/>
    </source>
</evidence>
<feature type="transmembrane region" description="Helical" evidence="1">
    <location>
        <begin position="21"/>
        <end position="46"/>
    </location>
</feature>
<dbReference type="AlphaFoldDB" id="A0A2S0UNZ6"/>
<reference evidence="2 3" key="1">
    <citation type="submission" date="2018-04" db="EMBL/GenBank/DDBJ databases">
        <title>Genome sequencing of Gemmobacter.</title>
        <authorList>
            <person name="Yi H."/>
            <person name="Baek M.-G."/>
        </authorList>
    </citation>
    <scope>NUCLEOTIDE SEQUENCE [LARGE SCALE GENOMIC DNA]</scope>
    <source>
        <strain evidence="2 3">HYN0069</strain>
    </source>
</reference>
<name>A0A2S0UNZ6_9RHOB</name>
<dbReference type="EMBL" id="CP028918">
    <property type="protein sequence ID" value="AWB49510.1"/>
    <property type="molecule type" value="Genomic_DNA"/>
</dbReference>
<sequence length="227" mass="24074">MVTRPFARLSRFRRSESGVTLIEGLIVFPLMLTVIITFVEFGYAVFQWEQTGRAIAIGARVAAVSDPVAQETDFKTLGSYSAGLPGDPVGGDTVRVSCVGDGATAGLAKCTQDFNRILYGSDGICKTAYGGALPGMCDVNPRIKAENVIVTYTRNGLGYIGRDAGPVVNVTVQLRNLNFSTFLLGPLLGIRSIPIPFSPVTVTGEDLSTCNNPARSATTFSNPCPTL</sequence>
<evidence type="ECO:0000313" key="3">
    <source>
        <dbReference type="Proteomes" id="UP000244496"/>
    </source>
</evidence>
<keyword evidence="1" id="KW-1133">Transmembrane helix</keyword>
<evidence type="ECO:0000256" key="1">
    <source>
        <dbReference type="SAM" id="Phobius"/>
    </source>
</evidence>
<dbReference type="Proteomes" id="UP000244496">
    <property type="component" value="Chromosome"/>
</dbReference>
<dbReference type="KEGG" id="geh:HYN69_14280"/>
<keyword evidence="1" id="KW-0472">Membrane</keyword>
<keyword evidence="1" id="KW-0812">Transmembrane</keyword>
<dbReference type="OrthoDB" id="7865585at2"/>
<keyword evidence="3" id="KW-1185">Reference proteome</keyword>